<keyword evidence="1" id="KW-0472">Membrane</keyword>
<feature type="transmembrane region" description="Helical" evidence="1">
    <location>
        <begin position="176"/>
        <end position="204"/>
    </location>
</feature>
<keyword evidence="3" id="KW-1185">Reference proteome</keyword>
<proteinExistence type="predicted"/>
<sequence length="243" mass="25173">MRVLPSGRTRTGVVAHRGRADRVPKIADVVLPAARRRAGACVTVVCMTDTTPSAEPTPAGAERPLPIRVLLGVAHRWPTWLGLAVMAQNAFGMDDGRPQALIVFLAALIYLGTALVGRPAVVWPLFIASVVGVGVARVLDADPWPALVGGAVCVTVLALVAGVARRAPLTALQLPFLLVFGGAAVAALSLSPAIGSYLVAAALIGHAVQDVIVWRANQVVTRSLAEFCAVLDLTLGVAILLLV</sequence>
<name>A0ABN2FM01_9ACTN</name>
<dbReference type="EMBL" id="BAAAMU010000044">
    <property type="protein sequence ID" value="GAA1651490.1"/>
    <property type="molecule type" value="Genomic_DNA"/>
</dbReference>
<evidence type="ECO:0000313" key="3">
    <source>
        <dbReference type="Proteomes" id="UP001500064"/>
    </source>
</evidence>
<accession>A0ABN2FM01</accession>
<evidence type="ECO:0000256" key="1">
    <source>
        <dbReference type="SAM" id="Phobius"/>
    </source>
</evidence>
<organism evidence="2 3">
    <name type="scientific">Nonomuraea maheshkhaliensis</name>
    <dbReference type="NCBI Taxonomy" id="419590"/>
    <lineage>
        <taxon>Bacteria</taxon>
        <taxon>Bacillati</taxon>
        <taxon>Actinomycetota</taxon>
        <taxon>Actinomycetes</taxon>
        <taxon>Streptosporangiales</taxon>
        <taxon>Streptosporangiaceae</taxon>
        <taxon>Nonomuraea</taxon>
    </lineage>
</organism>
<dbReference type="Proteomes" id="UP001500064">
    <property type="component" value="Unassembled WGS sequence"/>
</dbReference>
<protein>
    <submittedName>
        <fullName evidence="2">Uncharacterized protein</fullName>
    </submittedName>
</protein>
<feature type="transmembrane region" description="Helical" evidence="1">
    <location>
        <begin position="101"/>
        <end position="126"/>
    </location>
</feature>
<evidence type="ECO:0000313" key="2">
    <source>
        <dbReference type="EMBL" id="GAA1651490.1"/>
    </source>
</evidence>
<feature type="transmembrane region" description="Helical" evidence="1">
    <location>
        <begin position="224"/>
        <end position="242"/>
    </location>
</feature>
<keyword evidence="1" id="KW-1133">Transmembrane helix</keyword>
<keyword evidence="1" id="KW-0812">Transmembrane</keyword>
<gene>
    <name evidence="2" type="ORF">GCM10009733_055710</name>
</gene>
<feature type="transmembrane region" description="Helical" evidence="1">
    <location>
        <begin position="146"/>
        <end position="164"/>
    </location>
</feature>
<reference evidence="2 3" key="1">
    <citation type="journal article" date="2019" name="Int. J. Syst. Evol. Microbiol.">
        <title>The Global Catalogue of Microorganisms (GCM) 10K type strain sequencing project: providing services to taxonomists for standard genome sequencing and annotation.</title>
        <authorList>
            <consortium name="The Broad Institute Genomics Platform"/>
            <consortium name="The Broad Institute Genome Sequencing Center for Infectious Disease"/>
            <person name="Wu L."/>
            <person name="Ma J."/>
        </authorList>
    </citation>
    <scope>NUCLEOTIDE SEQUENCE [LARGE SCALE GENOMIC DNA]</scope>
    <source>
        <strain evidence="2 3">JCM 13929</strain>
    </source>
</reference>
<comment type="caution">
    <text evidence="2">The sequence shown here is derived from an EMBL/GenBank/DDBJ whole genome shotgun (WGS) entry which is preliminary data.</text>
</comment>